<gene>
    <name evidence="1" type="primary">ascD</name>
    <name evidence="1" type="ORF">REIFOR_02338</name>
</gene>
<dbReference type="InterPro" id="IPR027417">
    <property type="entry name" value="P-loop_NTPase"/>
</dbReference>
<dbReference type="EC" id="1.17.1.-" evidence="1"/>
<protein>
    <submittedName>
        <fullName evidence="1">CDP-6-deoxy-L-threo-D-glycero-4-hexulose 3-dehydrase reductase</fullName>
        <ecNumber evidence="1">1.17.1.-</ecNumber>
    </submittedName>
</protein>
<dbReference type="SUPFAM" id="SSF52540">
    <property type="entry name" value="P-loop containing nucleoside triphosphate hydrolases"/>
    <property type="match status" value="1"/>
</dbReference>
<evidence type="ECO:0000313" key="1">
    <source>
        <dbReference type="EMBL" id="ATX77469.1"/>
    </source>
</evidence>
<name>A0A2K8KTT1_9GAMM</name>
<sequence>MQPFYSLANQSRFAILYIHTAKGMRHEFPRVSLVDTLTEQGRIWTARDARETTVAAISSGYAELDALLPGHGWPLGAVTEILYPELGCGELRLLLPALARLSQQDERWQLWLNVPLPPCVPALQHWGFNTRRLLLAHTSRPVDVCHSLEKSLQSGGCQAAVVWLTQLDKALMRRIQLAAESARVAVFMLRPSQFENQPSVASLRLAINAQGRINIIKRRAGWPVNDLQISLPLNRVGC</sequence>
<proteinExistence type="predicted"/>
<dbReference type="Proteomes" id="UP000229757">
    <property type="component" value="Chromosome"/>
</dbReference>
<dbReference type="InterPro" id="IPR004596">
    <property type="entry name" value="Cell_div_suppressor_SulA"/>
</dbReference>
<dbReference type="InterPro" id="IPR017166">
    <property type="entry name" value="UCP037290"/>
</dbReference>
<dbReference type="Gene3D" id="3.40.50.300">
    <property type="entry name" value="P-loop containing nucleotide triphosphate hydrolases"/>
    <property type="match status" value="1"/>
</dbReference>
<dbReference type="PIRSF" id="PIRSF037290">
    <property type="entry name" value="UCP037290"/>
    <property type="match status" value="1"/>
</dbReference>
<dbReference type="NCBIfam" id="NF033429">
    <property type="entry name" value="ImuA_translesion"/>
    <property type="match status" value="1"/>
</dbReference>
<evidence type="ECO:0000313" key="2">
    <source>
        <dbReference type="Proteomes" id="UP000229757"/>
    </source>
</evidence>
<accession>A0A2K8KTT1</accession>
<dbReference type="InterPro" id="IPR047610">
    <property type="entry name" value="ImuA_translesion"/>
</dbReference>
<dbReference type="Pfam" id="PF03846">
    <property type="entry name" value="SulA"/>
    <property type="match status" value="1"/>
</dbReference>
<dbReference type="GO" id="GO:0009432">
    <property type="term" value="P:SOS response"/>
    <property type="evidence" value="ECO:0007669"/>
    <property type="project" value="InterPro"/>
</dbReference>
<keyword evidence="1" id="KW-0560">Oxidoreductase</keyword>
<organism evidence="1 2">
    <name type="scientific">Reinekea forsetii</name>
    <dbReference type="NCBI Taxonomy" id="1336806"/>
    <lineage>
        <taxon>Bacteria</taxon>
        <taxon>Pseudomonadati</taxon>
        <taxon>Pseudomonadota</taxon>
        <taxon>Gammaproteobacteria</taxon>
        <taxon>Oceanospirillales</taxon>
        <taxon>Saccharospirillaceae</taxon>
        <taxon>Reinekea</taxon>
    </lineage>
</organism>
<dbReference type="KEGG" id="rfo:REIFOR_02338"/>
<keyword evidence="2" id="KW-1185">Reference proteome</keyword>
<dbReference type="AlphaFoldDB" id="A0A2K8KTT1"/>
<dbReference type="GO" id="GO:0016491">
    <property type="term" value="F:oxidoreductase activity"/>
    <property type="evidence" value="ECO:0007669"/>
    <property type="project" value="UniProtKB-KW"/>
</dbReference>
<reference evidence="1 2" key="1">
    <citation type="journal article" date="2017" name="Environ. Microbiol.">
        <title>Genomic and physiological analyses of 'Reinekea forsetii' reveal a versatile opportunistic lifestyle during spring algae blooms.</title>
        <authorList>
            <person name="Avci B."/>
            <person name="Hahnke R.L."/>
            <person name="Chafee M."/>
            <person name="Fischer T."/>
            <person name="Gruber-Vodicka H."/>
            <person name="Tegetmeyer H.E."/>
            <person name="Harder J."/>
            <person name="Fuchs B.M."/>
            <person name="Amann R.I."/>
            <person name="Teeling H."/>
        </authorList>
    </citation>
    <scope>NUCLEOTIDE SEQUENCE [LARGE SCALE GENOMIC DNA]</scope>
    <source>
        <strain evidence="1 2">Hel1_31_D35</strain>
    </source>
</reference>
<dbReference type="EMBL" id="CP011797">
    <property type="protein sequence ID" value="ATX77469.1"/>
    <property type="molecule type" value="Genomic_DNA"/>
</dbReference>
<dbReference type="GO" id="GO:0051782">
    <property type="term" value="P:negative regulation of cell division"/>
    <property type="evidence" value="ECO:0007669"/>
    <property type="project" value="InterPro"/>
</dbReference>